<dbReference type="EMBL" id="JJML01000017">
    <property type="protein sequence ID" value="KGF72835.1"/>
    <property type="molecule type" value="Genomic_DNA"/>
</dbReference>
<dbReference type="Proteomes" id="UP000030170">
    <property type="component" value="Unassembled WGS sequence"/>
</dbReference>
<reference evidence="1 2" key="1">
    <citation type="journal article" date="2014" name="Mol. Ecol.">
        <title>Evolution of Synechococcus.</title>
        <authorList>
            <person name="Dvorak P."/>
            <person name="Casamatta D."/>
            <person name="Hasler P."/>
            <person name="Poulickova A."/>
            <person name="Ondrej V."/>
            <person name="Sanges R."/>
        </authorList>
    </citation>
    <scope>NUCLEOTIDE SEQUENCE [LARGE SCALE GENOMIC DNA]</scope>
    <source>
        <strain evidence="1 2">CAUP A 1101</strain>
    </source>
</reference>
<name>A0A098TKH1_9CYAN</name>
<accession>A0A098TKH1</accession>
<protein>
    <submittedName>
        <fullName evidence="1">Uncharacterized protein</fullName>
    </submittedName>
</protein>
<dbReference type="AlphaFoldDB" id="A0A098TKH1"/>
<evidence type="ECO:0000313" key="1">
    <source>
        <dbReference type="EMBL" id="KGF72835.1"/>
    </source>
</evidence>
<evidence type="ECO:0000313" key="2">
    <source>
        <dbReference type="Proteomes" id="UP000030170"/>
    </source>
</evidence>
<keyword evidence="2" id="KW-1185">Reference proteome</keyword>
<organism evidence="1 2">
    <name type="scientific">Neosynechococcus sphagnicola sy1</name>
    <dbReference type="NCBI Taxonomy" id="1497020"/>
    <lineage>
        <taxon>Bacteria</taxon>
        <taxon>Bacillati</taxon>
        <taxon>Cyanobacteriota</taxon>
        <taxon>Cyanophyceae</taxon>
        <taxon>Neosynechococcales</taxon>
        <taxon>Neosynechococcaceae</taxon>
        <taxon>Neosynechococcus</taxon>
    </lineage>
</organism>
<comment type="caution">
    <text evidence="1">The sequence shown here is derived from an EMBL/GenBank/DDBJ whole genome shotgun (WGS) entry which is preliminary data.</text>
</comment>
<dbReference type="STRING" id="1497020.DO97_03620"/>
<gene>
    <name evidence="1" type="ORF">DO97_03620</name>
</gene>
<sequence length="59" mass="6562">MEADVLTTLDSSNPMIGYGRHQSGKLAHERKLAHPQRSVMILGLMSCQQLPFIPPKALF</sequence>
<proteinExistence type="predicted"/>